<evidence type="ECO:0000313" key="1">
    <source>
        <dbReference type="EMBL" id="KAJ7783140.1"/>
    </source>
</evidence>
<dbReference type="EMBL" id="JARKIB010000003">
    <property type="protein sequence ID" value="KAJ7783140.1"/>
    <property type="molecule type" value="Genomic_DNA"/>
</dbReference>
<organism evidence="1 2">
    <name type="scientific">Mycena metata</name>
    <dbReference type="NCBI Taxonomy" id="1033252"/>
    <lineage>
        <taxon>Eukaryota</taxon>
        <taxon>Fungi</taxon>
        <taxon>Dikarya</taxon>
        <taxon>Basidiomycota</taxon>
        <taxon>Agaricomycotina</taxon>
        <taxon>Agaricomycetes</taxon>
        <taxon>Agaricomycetidae</taxon>
        <taxon>Agaricales</taxon>
        <taxon>Marasmiineae</taxon>
        <taxon>Mycenaceae</taxon>
        <taxon>Mycena</taxon>
    </lineage>
</organism>
<reference evidence="1" key="1">
    <citation type="submission" date="2023-03" db="EMBL/GenBank/DDBJ databases">
        <title>Massive genome expansion in bonnet fungi (Mycena s.s.) driven by repeated elements and novel gene families across ecological guilds.</title>
        <authorList>
            <consortium name="Lawrence Berkeley National Laboratory"/>
            <person name="Harder C.B."/>
            <person name="Miyauchi S."/>
            <person name="Viragh M."/>
            <person name="Kuo A."/>
            <person name="Thoen E."/>
            <person name="Andreopoulos B."/>
            <person name="Lu D."/>
            <person name="Skrede I."/>
            <person name="Drula E."/>
            <person name="Henrissat B."/>
            <person name="Morin E."/>
            <person name="Kohler A."/>
            <person name="Barry K."/>
            <person name="LaButti K."/>
            <person name="Morin E."/>
            <person name="Salamov A."/>
            <person name="Lipzen A."/>
            <person name="Mereny Z."/>
            <person name="Hegedus B."/>
            <person name="Baldrian P."/>
            <person name="Stursova M."/>
            <person name="Weitz H."/>
            <person name="Taylor A."/>
            <person name="Grigoriev I.V."/>
            <person name="Nagy L.G."/>
            <person name="Martin F."/>
            <person name="Kauserud H."/>
        </authorList>
    </citation>
    <scope>NUCLEOTIDE SEQUENCE</scope>
    <source>
        <strain evidence="1">CBHHK182m</strain>
    </source>
</reference>
<keyword evidence="2" id="KW-1185">Reference proteome</keyword>
<dbReference type="Proteomes" id="UP001215598">
    <property type="component" value="Unassembled WGS sequence"/>
</dbReference>
<gene>
    <name evidence="1" type="ORF">B0H16DRAFT_1803421</name>
</gene>
<evidence type="ECO:0000313" key="2">
    <source>
        <dbReference type="Proteomes" id="UP001215598"/>
    </source>
</evidence>
<protein>
    <submittedName>
        <fullName evidence="1">Uncharacterized protein</fullName>
    </submittedName>
</protein>
<dbReference type="AlphaFoldDB" id="A0AAD7KCX4"/>
<comment type="caution">
    <text evidence="1">The sequence shown here is derived from an EMBL/GenBank/DDBJ whole genome shotgun (WGS) entry which is preliminary data.</text>
</comment>
<name>A0AAD7KCX4_9AGAR</name>
<proteinExistence type="predicted"/>
<accession>A0AAD7KCX4</accession>
<sequence length="235" mass="26952">MNNHQTDYIGPIADPRGGIYIHRPRPEVDSNICIHAHVVKVGTANDRRVLEFWRLVAFQPLDLNPTYFPTGDYADEYKPANLVNYIIPPMNWETAMQAVTYGPTLRRAHCTKVTLRHHQCTSAFYYPEIQREVFIDINHHRFDIFCSVFRKQDGTYDCVQTFSASGEQIVGATTLIFAPTAWKHGAKILANYGRTASETKYRLLCVLPTEVLVTVHIESIYVELPEGWRRQGEPL</sequence>